<keyword evidence="2" id="KW-0812">Transmembrane</keyword>
<evidence type="ECO:0000313" key="3">
    <source>
        <dbReference type="EMBL" id="KAG0022106.1"/>
    </source>
</evidence>
<dbReference type="AlphaFoldDB" id="A0A9P6N369"/>
<sequence length="368" mass="41609">YLMLRIVRLTSSLTKRPGRPYGDFFRHTRPILGQVAIFSIATMMFDEFIMFYILRKFGLEKQRIMITGQPLDKDAEFSDDDCCICYGAMLDDDDINDRDEYCNMNGSGGISRDTDHVLENFCVVKQHVAHRGCIRKWYDYGPKGYRPMQAFRILSWRTTLHGAVAGMNTPRIIGNRMGLRWFSQSPPAGENEVQLRVPLVRQPAEDGLATTETTVTMHGPTEHEHTHADEPTQQTQEGRGETGELENAATTAEPVLRPLFTQHEDYDPTGNAGRKTCPACRQQLILNFVDLKRGRKEMGYMQKLSLLGQDMTKFSDWRGLILRSLITAGWVGVTIVGGKLRIVAMDKSIMKHQQNRALATMSALALSS</sequence>
<accession>A0A9P6N369</accession>
<dbReference type="EMBL" id="JAAAID010000123">
    <property type="protein sequence ID" value="KAG0022106.1"/>
    <property type="molecule type" value="Genomic_DNA"/>
</dbReference>
<feature type="compositionally biased region" description="Basic and acidic residues" evidence="1">
    <location>
        <begin position="220"/>
        <end position="230"/>
    </location>
</feature>
<feature type="non-terminal residue" evidence="3">
    <location>
        <position position="1"/>
    </location>
</feature>
<reference evidence="3" key="1">
    <citation type="journal article" date="2020" name="Fungal Divers.">
        <title>Resolving the Mortierellaceae phylogeny through synthesis of multi-gene phylogenetics and phylogenomics.</title>
        <authorList>
            <person name="Vandepol N."/>
            <person name="Liber J."/>
            <person name="Desiro A."/>
            <person name="Na H."/>
            <person name="Kennedy M."/>
            <person name="Barry K."/>
            <person name="Grigoriev I.V."/>
            <person name="Miller A.N."/>
            <person name="O'Donnell K."/>
            <person name="Stajich J.E."/>
            <person name="Bonito G."/>
        </authorList>
    </citation>
    <scope>NUCLEOTIDE SEQUENCE</scope>
    <source>
        <strain evidence="3">NRRL 2769</strain>
    </source>
</reference>
<keyword evidence="2" id="KW-1133">Transmembrane helix</keyword>
<keyword evidence="4" id="KW-1185">Reference proteome</keyword>
<proteinExistence type="predicted"/>
<evidence type="ECO:0000313" key="4">
    <source>
        <dbReference type="Proteomes" id="UP000703661"/>
    </source>
</evidence>
<name>A0A9P6N369_9FUNG</name>
<evidence type="ECO:0000256" key="2">
    <source>
        <dbReference type="SAM" id="Phobius"/>
    </source>
</evidence>
<feature type="transmembrane region" description="Helical" evidence="2">
    <location>
        <begin position="31"/>
        <end position="54"/>
    </location>
</feature>
<evidence type="ECO:0000256" key="1">
    <source>
        <dbReference type="SAM" id="MobiDB-lite"/>
    </source>
</evidence>
<dbReference type="Proteomes" id="UP000703661">
    <property type="component" value="Unassembled WGS sequence"/>
</dbReference>
<comment type="caution">
    <text evidence="3">The sequence shown here is derived from an EMBL/GenBank/DDBJ whole genome shotgun (WGS) entry which is preliminary data.</text>
</comment>
<protein>
    <submittedName>
        <fullName evidence="3">Uncharacterized protein</fullName>
    </submittedName>
</protein>
<organism evidence="3 4">
    <name type="scientific">Entomortierella chlamydospora</name>
    <dbReference type="NCBI Taxonomy" id="101097"/>
    <lineage>
        <taxon>Eukaryota</taxon>
        <taxon>Fungi</taxon>
        <taxon>Fungi incertae sedis</taxon>
        <taxon>Mucoromycota</taxon>
        <taxon>Mortierellomycotina</taxon>
        <taxon>Mortierellomycetes</taxon>
        <taxon>Mortierellales</taxon>
        <taxon>Mortierellaceae</taxon>
        <taxon>Entomortierella</taxon>
    </lineage>
</organism>
<feature type="region of interest" description="Disordered" evidence="1">
    <location>
        <begin position="220"/>
        <end position="274"/>
    </location>
</feature>
<gene>
    <name evidence="3" type="ORF">BGZ80_001035</name>
</gene>
<keyword evidence="2" id="KW-0472">Membrane</keyword>